<protein>
    <submittedName>
        <fullName evidence="1">Uncharacterized protein</fullName>
    </submittedName>
</protein>
<accession>A0ABQ9FIK8</accession>
<name>A0ABQ9FIK8_TEGGR</name>
<reference evidence="1 2" key="1">
    <citation type="submission" date="2022-12" db="EMBL/GenBank/DDBJ databases">
        <title>Chromosome-level genome of Tegillarca granosa.</title>
        <authorList>
            <person name="Kim J."/>
        </authorList>
    </citation>
    <scope>NUCLEOTIDE SEQUENCE [LARGE SCALE GENOMIC DNA]</scope>
    <source>
        <strain evidence="1">Teg-2019</strain>
        <tissue evidence="1">Adductor muscle</tissue>
    </source>
</reference>
<comment type="caution">
    <text evidence="1">The sequence shown here is derived from an EMBL/GenBank/DDBJ whole genome shotgun (WGS) entry which is preliminary data.</text>
</comment>
<proteinExistence type="predicted"/>
<evidence type="ECO:0000313" key="2">
    <source>
        <dbReference type="Proteomes" id="UP001217089"/>
    </source>
</evidence>
<dbReference type="Proteomes" id="UP001217089">
    <property type="component" value="Unassembled WGS sequence"/>
</dbReference>
<dbReference type="EMBL" id="JARBDR010000246">
    <property type="protein sequence ID" value="KAJ8317121.1"/>
    <property type="molecule type" value="Genomic_DNA"/>
</dbReference>
<organism evidence="1 2">
    <name type="scientific">Tegillarca granosa</name>
    <name type="common">Malaysian cockle</name>
    <name type="synonym">Anadara granosa</name>
    <dbReference type="NCBI Taxonomy" id="220873"/>
    <lineage>
        <taxon>Eukaryota</taxon>
        <taxon>Metazoa</taxon>
        <taxon>Spiralia</taxon>
        <taxon>Lophotrochozoa</taxon>
        <taxon>Mollusca</taxon>
        <taxon>Bivalvia</taxon>
        <taxon>Autobranchia</taxon>
        <taxon>Pteriomorphia</taxon>
        <taxon>Arcoida</taxon>
        <taxon>Arcoidea</taxon>
        <taxon>Arcidae</taxon>
        <taxon>Tegillarca</taxon>
    </lineage>
</organism>
<sequence>MVSLCSKTYIVRNSKGVSKRNIKSPMSIFRKVLNTRLSYYCTNTGFRARGNTIYSYSLLKRGFGYFNCKRKVLRGRHQ</sequence>
<gene>
    <name evidence="1" type="ORF">KUTeg_005025</name>
</gene>
<keyword evidence="2" id="KW-1185">Reference proteome</keyword>
<evidence type="ECO:0000313" key="1">
    <source>
        <dbReference type="EMBL" id="KAJ8317121.1"/>
    </source>
</evidence>